<evidence type="ECO:0000313" key="1">
    <source>
        <dbReference type="EMBL" id="PIO53892.1"/>
    </source>
</evidence>
<gene>
    <name evidence="1" type="ORF">TELCIR_24757</name>
</gene>
<feature type="non-terminal residue" evidence="1">
    <location>
        <position position="80"/>
    </location>
</feature>
<accession>A0A2G9T8L1</accession>
<dbReference type="EMBL" id="KZ404918">
    <property type="protein sequence ID" value="PIO53892.1"/>
    <property type="molecule type" value="Genomic_DNA"/>
</dbReference>
<organism evidence="1 2">
    <name type="scientific">Teladorsagia circumcincta</name>
    <name type="common">Brown stomach worm</name>
    <name type="synonym">Ostertagia circumcincta</name>
    <dbReference type="NCBI Taxonomy" id="45464"/>
    <lineage>
        <taxon>Eukaryota</taxon>
        <taxon>Metazoa</taxon>
        <taxon>Ecdysozoa</taxon>
        <taxon>Nematoda</taxon>
        <taxon>Chromadorea</taxon>
        <taxon>Rhabditida</taxon>
        <taxon>Rhabditina</taxon>
        <taxon>Rhabditomorpha</taxon>
        <taxon>Strongyloidea</taxon>
        <taxon>Trichostrongylidae</taxon>
        <taxon>Teladorsagia</taxon>
    </lineage>
</organism>
<sequence>IEPSLFDCPIVGIHLMEGDEAAKQFAQICEFLSSLACVDPTPVLPASYFIDNLGKPIEVITLLKDLDYDEFFSKISTSVK</sequence>
<protein>
    <submittedName>
        <fullName evidence="1">Uncharacterized protein</fullName>
    </submittedName>
</protein>
<name>A0A2G9T8L1_TELCI</name>
<dbReference type="Proteomes" id="UP000230423">
    <property type="component" value="Unassembled WGS sequence"/>
</dbReference>
<reference evidence="1 2" key="1">
    <citation type="submission" date="2015-09" db="EMBL/GenBank/DDBJ databases">
        <title>Draft genome of the parasitic nematode Teladorsagia circumcincta isolate WARC Sus (inbred).</title>
        <authorList>
            <person name="Mitreva M."/>
        </authorList>
    </citation>
    <scope>NUCLEOTIDE SEQUENCE [LARGE SCALE GENOMIC DNA]</scope>
    <source>
        <strain evidence="1 2">S</strain>
    </source>
</reference>
<keyword evidence="2" id="KW-1185">Reference proteome</keyword>
<proteinExistence type="predicted"/>
<dbReference type="AlphaFoldDB" id="A0A2G9T8L1"/>
<evidence type="ECO:0000313" key="2">
    <source>
        <dbReference type="Proteomes" id="UP000230423"/>
    </source>
</evidence>
<feature type="non-terminal residue" evidence="1">
    <location>
        <position position="1"/>
    </location>
</feature>
<dbReference type="OrthoDB" id="10254930at2759"/>